<evidence type="ECO:0000256" key="2">
    <source>
        <dbReference type="ARBA" id="ARBA00010876"/>
    </source>
</evidence>
<dbReference type="SUPFAM" id="SSF55120">
    <property type="entry name" value="Pseudouridine synthase"/>
    <property type="match status" value="1"/>
</dbReference>
<gene>
    <name evidence="14" type="ORF">MELLADRAFT_94488</name>
</gene>
<evidence type="ECO:0000256" key="11">
    <source>
        <dbReference type="ARBA" id="ARBA00042700"/>
    </source>
</evidence>
<dbReference type="GO" id="GO:0160143">
    <property type="term" value="F:21S rRNA pseudouridine(2819) synthase activity"/>
    <property type="evidence" value="ECO:0007669"/>
    <property type="project" value="UniProtKB-EC"/>
</dbReference>
<name>F4RBL4_MELLP</name>
<dbReference type="KEGG" id="mlr:MELLADRAFT_94488"/>
<dbReference type="GeneID" id="18936901"/>
<protein>
    <recommendedName>
        <fullName evidence="8">21S rRNA pseudouridine(2819) synthase</fullName>
        <ecNumber evidence="7">5.4.99.43</ecNumber>
    </recommendedName>
    <alternativeName>
        <fullName evidence="10">Pseudouridine synthase 5</fullName>
    </alternativeName>
    <alternativeName>
        <fullName evidence="9">Pseudouridylate synthase PUS5</fullName>
    </alternativeName>
    <alternativeName>
        <fullName evidence="11">Uracil hydrolyase PUS5</fullName>
    </alternativeName>
</protein>
<evidence type="ECO:0000259" key="13">
    <source>
        <dbReference type="Pfam" id="PF00849"/>
    </source>
</evidence>
<evidence type="ECO:0000256" key="8">
    <source>
        <dbReference type="ARBA" id="ARBA00040626"/>
    </source>
</evidence>
<evidence type="ECO:0000256" key="10">
    <source>
        <dbReference type="ARBA" id="ARBA00041978"/>
    </source>
</evidence>
<evidence type="ECO:0000256" key="1">
    <source>
        <dbReference type="ARBA" id="ARBA00004173"/>
    </source>
</evidence>
<dbReference type="EMBL" id="GL883095">
    <property type="protein sequence ID" value="EGG10122.1"/>
    <property type="molecule type" value="Genomic_DNA"/>
</dbReference>
<evidence type="ECO:0000256" key="5">
    <source>
        <dbReference type="ARBA" id="ARBA00036927"/>
    </source>
</evidence>
<evidence type="ECO:0000256" key="6">
    <source>
        <dbReference type="ARBA" id="ARBA00037513"/>
    </source>
</evidence>
<dbReference type="RefSeq" id="XP_007406423.1">
    <property type="nucleotide sequence ID" value="XM_007406361.1"/>
</dbReference>
<feature type="domain" description="Pseudouridine synthase RsuA/RluA-like" evidence="13">
    <location>
        <begin position="97"/>
        <end position="255"/>
    </location>
</feature>
<keyword evidence="15" id="KW-1185">Reference proteome</keyword>
<comment type="function">
    <text evidence="6">Pseudouridylate synthase responsible for the pseudouridine-2819 formation in mitochondrial 21S rRNA. May modulate the efficiency or the fidelity of the mitochondrial translation machinery.</text>
</comment>
<evidence type="ECO:0000313" key="14">
    <source>
        <dbReference type="EMBL" id="EGG10122.1"/>
    </source>
</evidence>
<reference evidence="15" key="1">
    <citation type="journal article" date="2011" name="Proc. Natl. Acad. Sci. U.S.A.">
        <title>Obligate biotrophy features unraveled by the genomic analysis of rust fungi.</title>
        <authorList>
            <person name="Duplessis S."/>
            <person name="Cuomo C.A."/>
            <person name="Lin Y.-C."/>
            <person name="Aerts A."/>
            <person name="Tisserant E."/>
            <person name="Veneault-Fourrey C."/>
            <person name="Joly D.L."/>
            <person name="Hacquard S."/>
            <person name="Amselem J."/>
            <person name="Cantarel B.L."/>
            <person name="Chiu R."/>
            <person name="Coutinho P.M."/>
            <person name="Feau N."/>
            <person name="Field M."/>
            <person name="Frey P."/>
            <person name="Gelhaye E."/>
            <person name="Goldberg J."/>
            <person name="Grabherr M.G."/>
            <person name="Kodira C.D."/>
            <person name="Kohler A."/>
            <person name="Kuees U."/>
            <person name="Lindquist E.A."/>
            <person name="Lucas S.M."/>
            <person name="Mago R."/>
            <person name="Mauceli E."/>
            <person name="Morin E."/>
            <person name="Murat C."/>
            <person name="Pangilinan J.L."/>
            <person name="Park R."/>
            <person name="Pearson M."/>
            <person name="Quesneville H."/>
            <person name="Rouhier N."/>
            <person name="Sakthikumar S."/>
            <person name="Salamov A.A."/>
            <person name="Schmutz J."/>
            <person name="Selles B."/>
            <person name="Shapiro H."/>
            <person name="Tanguay P."/>
            <person name="Tuskan G.A."/>
            <person name="Henrissat B."/>
            <person name="Van de Peer Y."/>
            <person name="Rouze P."/>
            <person name="Ellis J.G."/>
            <person name="Dodds P.N."/>
            <person name="Schein J.E."/>
            <person name="Zhong S."/>
            <person name="Hamelin R.C."/>
            <person name="Grigoriev I.V."/>
            <person name="Szabo L.J."/>
            <person name="Martin F."/>
        </authorList>
    </citation>
    <scope>NUCLEOTIDE SEQUENCE [LARGE SCALE GENOMIC DNA]</scope>
    <source>
        <strain evidence="15">98AG31 / pathotype 3-4-7</strain>
    </source>
</reference>
<feature type="region of interest" description="Disordered" evidence="12">
    <location>
        <begin position="33"/>
        <end position="54"/>
    </location>
</feature>
<keyword evidence="4" id="KW-0413">Isomerase</keyword>
<dbReference type="AlphaFoldDB" id="F4RBL4"/>
<feature type="compositionally biased region" description="Low complexity" evidence="12">
    <location>
        <begin position="39"/>
        <end position="50"/>
    </location>
</feature>
<comment type="catalytic activity">
    <reaction evidence="5">
        <text>uridine(2819) in 21S rRNA = pseudouridine(2819) in 21S rRNA</text>
        <dbReference type="Rhea" id="RHEA:42556"/>
        <dbReference type="Rhea" id="RHEA-COMP:10113"/>
        <dbReference type="Rhea" id="RHEA-COMP:10114"/>
        <dbReference type="ChEBI" id="CHEBI:65314"/>
        <dbReference type="ChEBI" id="CHEBI:65315"/>
        <dbReference type="EC" id="5.4.99.43"/>
    </reaction>
</comment>
<dbReference type="VEuPathDB" id="FungiDB:MELLADRAFT_94488"/>
<keyword evidence="3" id="KW-0496">Mitochondrion</keyword>
<dbReference type="GO" id="GO:0003723">
    <property type="term" value="F:RNA binding"/>
    <property type="evidence" value="ECO:0007669"/>
    <property type="project" value="InterPro"/>
</dbReference>
<evidence type="ECO:0000313" key="15">
    <source>
        <dbReference type="Proteomes" id="UP000001072"/>
    </source>
</evidence>
<dbReference type="Pfam" id="PF00849">
    <property type="entry name" value="PseudoU_synth_2"/>
    <property type="match status" value="1"/>
</dbReference>
<organism evidence="15">
    <name type="scientific">Melampsora larici-populina (strain 98AG31 / pathotype 3-4-7)</name>
    <name type="common">Poplar leaf rust fungus</name>
    <dbReference type="NCBI Taxonomy" id="747676"/>
    <lineage>
        <taxon>Eukaryota</taxon>
        <taxon>Fungi</taxon>
        <taxon>Dikarya</taxon>
        <taxon>Basidiomycota</taxon>
        <taxon>Pucciniomycotina</taxon>
        <taxon>Pucciniomycetes</taxon>
        <taxon>Pucciniales</taxon>
        <taxon>Melampsoraceae</taxon>
        <taxon>Melampsora</taxon>
    </lineage>
</organism>
<dbReference type="CDD" id="cd02869">
    <property type="entry name" value="PseudoU_synth_RluA_like"/>
    <property type="match status" value="1"/>
</dbReference>
<dbReference type="STRING" id="747676.F4RBL4"/>
<dbReference type="EC" id="5.4.99.43" evidence="7"/>
<evidence type="ECO:0000256" key="3">
    <source>
        <dbReference type="ARBA" id="ARBA00023128"/>
    </source>
</evidence>
<evidence type="ECO:0000256" key="4">
    <source>
        <dbReference type="ARBA" id="ARBA00023235"/>
    </source>
</evidence>
<dbReference type="Gene3D" id="3.30.2350.10">
    <property type="entry name" value="Pseudouridine synthase"/>
    <property type="match status" value="1"/>
</dbReference>
<dbReference type="GO" id="GO:0000455">
    <property type="term" value="P:enzyme-directed rRNA pseudouridine synthesis"/>
    <property type="evidence" value="ECO:0007669"/>
    <property type="project" value="TreeGrafter"/>
</dbReference>
<dbReference type="OrthoDB" id="428658at2759"/>
<evidence type="ECO:0000256" key="12">
    <source>
        <dbReference type="SAM" id="MobiDB-lite"/>
    </source>
</evidence>
<dbReference type="Proteomes" id="UP000001072">
    <property type="component" value="Unassembled WGS sequence"/>
</dbReference>
<accession>F4RBL4</accession>
<dbReference type="GO" id="GO:0005739">
    <property type="term" value="C:mitochondrion"/>
    <property type="evidence" value="ECO:0007669"/>
    <property type="project" value="UniProtKB-SubCell"/>
</dbReference>
<comment type="subcellular location">
    <subcellularLocation>
        <location evidence="1">Mitochondrion</location>
    </subcellularLocation>
</comment>
<dbReference type="InterPro" id="IPR006145">
    <property type="entry name" value="PsdUridine_synth_RsuA/RluA"/>
</dbReference>
<comment type="similarity">
    <text evidence="2">Belongs to the pseudouridine synthase RluA family.</text>
</comment>
<dbReference type="InParanoid" id="F4RBL4"/>
<sequence length="341" mass="38904">MASIVFPPFRSTCRWFSVKTAARAVVPAKSIPPVDLQDTASKPPSPTASSRLPRSQIKRAKIAEEKLVHHLKAKEELENRLRASFRPPEILYDDEKVLVINKPAGCALQAEEGSEAFIRWNLIHDHFTNIYGKLYLVQRLDKSTSGPLILARSSSVARTIGTQFKQSTIKKRYLALVQFLPTKRGPIQEATTQGKVLCRMRNRSDKMVIAEANRTGPDCKRAETDWKLVTATSTHAIVSLLPTTGRKHQLRLVCSRFLSAPIVGDFKYDFRYLSDKSQKCIEDFLKRESDSRIMLHSSQIEFKLYRKEEPKQITIKVRAPFPEDFRILCDQLDLATEDLRH</sequence>
<dbReference type="InterPro" id="IPR050188">
    <property type="entry name" value="RluA_PseudoU_synthase"/>
</dbReference>
<dbReference type="InterPro" id="IPR020103">
    <property type="entry name" value="PsdUridine_synth_cat_dom_sf"/>
</dbReference>
<dbReference type="PANTHER" id="PTHR21600">
    <property type="entry name" value="MITOCHONDRIAL RNA PSEUDOURIDINE SYNTHASE"/>
    <property type="match status" value="1"/>
</dbReference>
<dbReference type="PANTHER" id="PTHR21600:SF81">
    <property type="entry name" value="21S RRNA PSEUDOURIDINE(2819) SYNTHASE"/>
    <property type="match status" value="1"/>
</dbReference>
<dbReference type="eggNOG" id="KOG1919">
    <property type="taxonomic scope" value="Eukaryota"/>
</dbReference>
<evidence type="ECO:0000256" key="7">
    <source>
        <dbReference type="ARBA" id="ARBA00038947"/>
    </source>
</evidence>
<evidence type="ECO:0000256" key="9">
    <source>
        <dbReference type="ARBA" id="ARBA00041561"/>
    </source>
</evidence>
<proteinExistence type="inferred from homology"/>
<dbReference type="HOGENOM" id="CLU_063102_0_0_1"/>